<dbReference type="SUPFAM" id="SSF56300">
    <property type="entry name" value="Metallo-dependent phosphatases"/>
    <property type="match status" value="1"/>
</dbReference>
<gene>
    <name evidence="1" type="ORF">G6N76_09865</name>
</gene>
<accession>A0A6M1S499</accession>
<dbReference type="EMBL" id="JAAKZH010000003">
    <property type="protein sequence ID" value="NGO63980.1"/>
    <property type="molecule type" value="Genomic_DNA"/>
</dbReference>
<dbReference type="RefSeq" id="WP_163905641.1">
    <property type="nucleotide sequence ID" value="NZ_CP048427.1"/>
</dbReference>
<organism evidence="1 2">
    <name type="scientific">Rhizobium daejeonense</name>
    <dbReference type="NCBI Taxonomy" id="240521"/>
    <lineage>
        <taxon>Bacteria</taxon>
        <taxon>Pseudomonadati</taxon>
        <taxon>Pseudomonadota</taxon>
        <taxon>Alphaproteobacteria</taxon>
        <taxon>Hyphomicrobiales</taxon>
        <taxon>Rhizobiaceae</taxon>
        <taxon>Rhizobium/Agrobacterium group</taxon>
        <taxon>Rhizobium</taxon>
    </lineage>
</organism>
<name>A0A6M1S499_9HYPH</name>
<reference evidence="1 2" key="1">
    <citation type="submission" date="2020-02" db="EMBL/GenBank/DDBJ databases">
        <title>Genome sequence of the type strain CCBAU10050 of Rhizobium daejeonense.</title>
        <authorList>
            <person name="Gao J."/>
            <person name="Sun J."/>
        </authorList>
    </citation>
    <scope>NUCLEOTIDE SEQUENCE [LARGE SCALE GENOMIC DNA]</scope>
    <source>
        <strain evidence="1 2">CCBAU10050</strain>
    </source>
</reference>
<dbReference type="AlphaFoldDB" id="A0A6M1S499"/>
<proteinExistence type="predicted"/>
<keyword evidence="2" id="KW-1185">Reference proteome</keyword>
<dbReference type="Proteomes" id="UP000477849">
    <property type="component" value="Unassembled WGS sequence"/>
</dbReference>
<sequence>MNSSVRPLILNQGGSMPTPRLRDELAKEAADAFVALGDKTAAAALLGLQRNTFCSRLKVAAERGMLGTKPVLPGFAIKSIASKDADGAWVKQAREVGEEFEVPTGHTVKGVSALVDAEGRTIQQWVKTREDAQSRDAMELAIHEAFDRHVGYSELPPAPTFTDASLLTIYPIVDLHLGLFSWGKETGADYDLKIASALLRNTIANLVARSARSHTAIVLDMGDYFHADDSRNQTKRSGNPLDVDTRYARVLQVGVELAVHCIELALQKHEHVIYRKLPGNHDDETSLMLAIALAAWFRNNPRVTVDTDPGRFFMHCFGKVMVAATHGDMLRMGDMAGFMAANWAKEWGVTEFRYAYTGHVHHDRVKSGGGVRAESFNTLAAKDAWHAASGYVSARSAVSITMHREMGEIDRLTVNLPAANFVATNDNVPAEQRRVA</sequence>
<evidence type="ECO:0000313" key="1">
    <source>
        <dbReference type="EMBL" id="NGO63980.1"/>
    </source>
</evidence>
<protein>
    <submittedName>
        <fullName evidence="1">Uncharacterized protein</fullName>
    </submittedName>
</protein>
<comment type="caution">
    <text evidence="1">The sequence shown here is derived from an EMBL/GenBank/DDBJ whole genome shotgun (WGS) entry which is preliminary data.</text>
</comment>
<dbReference type="InterPro" id="IPR029052">
    <property type="entry name" value="Metallo-depent_PP-like"/>
</dbReference>
<evidence type="ECO:0000313" key="2">
    <source>
        <dbReference type="Proteomes" id="UP000477849"/>
    </source>
</evidence>